<organism evidence="1 2">
    <name type="scientific">Zooshikella harenae</name>
    <dbReference type="NCBI Taxonomy" id="2827238"/>
    <lineage>
        <taxon>Bacteria</taxon>
        <taxon>Pseudomonadati</taxon>
        <taxon>Pseudomonadota</taxon>
        <taxon>Gammaproteobacteria</taxon>
        <taxon>Oceanospirillales</taxon>
        <taxon>Zooshikellaceae</taxon>
        <taxon>Zooshikella</taxon>
    </lineage>
</organism>
<name>A0ABS5Z760_9GAMM</name>
<dbReference type="EMBL" id="JAGSOY010000003">
    <property type="protein sequence ID" value="MBU2709884.1"/>
    <property type="molecule type" value="Genomic_DNA"/>
</dbReference>
<accession>A0ABS5Z760</accession>
<keyword evidence="2" id="KW-1185">Reference proteome</keyword>
<proteinExistence type="predicted"/>
<evidence type="ECO:0000313" key="1">
    <source>
        <dbReference type="EMBL" id="MBU2709884.1"/>
    </source>
</evidence>
<comment type="caution">
    <text evidence="1">The sequence shown here is derived from an EMBL/GenBank/DDBJ whole genome shotgun (WGS) entry which is preliminary data.</text>
</comment>
<dbReference type="InterPro" id="IPR008769">
    <property type="entry name" value="PhaF_PhaI"/>
</dbReference>
<dbReference type="RefSeq" id="WP_215818049.1">
    <property type="nucleotide sequence ID" value="NZ_JAGSOY010000003.1"/>
</dbReference>
<evidence type="ECO:0000313" key="2">
    <source>
        <dbReference type="Proteomes" id="UP000690515"/>
    </source>
</evidence>
<protein>
    <submittedName>
        <fullName evidence="1">Phasin family protein</fullName>
    </submittedName>
</protein>
<dbReference type="Proteomes" id="UP000690515">
    <property type="component" value="Unassembled WGS sequence"/>
</dbReference>
<reference evidence="1 2" key="1">
    <citation type="submission" date="2021-04" db="EMBL/GenBank/DDBJ databases">
        <authorList>
            <person name="Pira H."/>
            <person name="Risdian C."/>
            <person name="Wink J."/>
        </authorList>
    </citation>
    <scope>NUCLEOTIDE SEQUENCE [LARGE SCALE GENOMIC DNA]</scope>
    <source>
        <strain evidence="1 2">WH53</strain>
    </source>
</reference>
<dbReference type="Pfam" id="PF05597">
    <property type="entry name" value="Phasin"/>
    <property type="match status" value="1"/>
</dbReference>
<sequence>MANHRTPQLKLTLLPQQLWLAGLGTLVLFGKAVNEGVKLFNYLADQGEIIERRELNRLDRFTHNLKKQTIGKVSTIVQNSLNGNPQTELNKLKRELNLLSSTLDKLNAPHSPSGTRKAS</sequence>
<gene>
    <name evidence="1" type="ORF">KCG35_02315</name>
</gene>